<reference evidence="1 2" key="1">
    <citation type="submission" date="2020-01" db="EMBL/GenBank/DDBJ databases">
        <title>Polyphasic characterisation and genomic insights into a novel alkali tolerant bacterium VR-M41.</title>
        <authorList>
            <person name="Vemuluri V.R."/>
        </authorList>
    </citation>
    <scope>NUCLEOTIDE SEQUENCE [LARGE SCALE GENOMIC DNA]</scope>
    <source>
        <strain evidence="1 2">VR-M41</strain>
    </source>
</reference>
<protein>
    <submittedName>
        <fullName evidence="1">Pentapeptide repeat-containing protein</fullName>
    </submittedName>
</protein>
<dbReference type="Pfam" id="PF00805">
    <property type="entry name" value="Pentapeptide"/>
    <property type="match status" value="1"/>
</dbReference>
<dbReference type="PANTHER" id="PTHR14136">
    <property type="entry name" value="BTB_POZ DOMAIN-CONTAINING PROTEIN KCTD9"/>
    <property type="match status" value="1"/>
</dbReference>
<organism evidence="1 2">
    <name type="scientific">Saccharibacillus alkalitolerans</name>
    <dbReference type="NCBI Taxonomy" id="2705290"/>
    <lineage>
        <taxon>Bacteria</taxon>
        <taxon>Bacillati</taxon>
        <taxon>Bacillota</taxon>
        <taxon>Bacilli</taxon>
        <taxon>Bacillales</taxon>
        <taxon>Paenibacillaceae</taxon>
        <taxon>Saccharibacillus</taxon>
    </lineage>
</organism>
<accession>A0ABX0FBK6</accession>
<sequence>MGLEFEKLELERKDISGSTFTEVNAEGLSFANVNLSKTKIDNANLSEGTFNDINAGGLKLSNANLSNASIRHANMSGMKIDHVHLFGTEFSGIVLPQEGDGNYEPNGQYPPIVFDGCDLRHMEIRNCNIAGLKIDGILIEDLLKSK</sequence>
<keyword evidence="2" id="KW-1185">Reference proteome</keyword>
<dbReference type="Proteomes" id="UP000800303">
    <property type="component" value="Unassembled WGS sequence"/>
</dbReference>
<dbReference type="SUPFAM" id="SSF141571">
    <property type="entry name" value="Pentapeptide repeat-like"/>
    <property type="match status" value="1"/>
</dbReference>
<dbReference type="PANTHER" id="PTHR14136:SF17">
    <property type="entry name" value="BTB_POZ DOMAIN-CONTAINING PROTEIN KCTD9"/>
    <property type="match status" value="1"/>
</dbReference>
<evidence type="ECO:0000313" key="2">
    <source>
        <dbReference type="Proteomes" id="UP000800303"/>
    </source>
</evidence>
<name>A0ABX0FBK6_9BACL</name>
<dbReference type="InterPro" id="IPR001646">
    <property type="entry name" value="5peptide_repeat"/>
</dbReference>
<dbReference type="InterPro" id="IPR051082">
    <property type="entry name" value="Pentapeptide-BTB/POZ_domain"/>
</dbReference>
<evidence type="ECO:0000313" key="1">
    <source>
        <dbReference type="EMBL" id="NGZ76938.1"/>
    </source>
</evidence>
<gene>
    <name evidence="1" type="ORF">GYN08_16650</name>
</gene>
<dbReference type="Gene3D" id="2.160.20.80">
    <property type="entry name" value="E3 ubiquitin-protein ligase SopA"/>
    <property type="match status" value="1"/>
</dbReference>
<comment type="caution">
    <text evidence="1">The sequence shown here is derived from an EMBL/GenBank/DDBJ whole genome shotgun (WGS) entry which is preliminary data.</text>
</comment>
<proteinExistence type="predicted"/>
<dbReference type="EMBL" id="JAAFGS010000006">
    <property type="protein sequence ID" value="NGZ76938.1"/>
    <property type="molecule type" value="Genomic_DNA"/>
</dbReference>